<dbReference type="InterPro" id="IPR027417">
    <property type="entry name" value="P-loop_NTPase"/>
</dbReference>
<dbReference type="AlphaFoldDB" id="A0A2G5I186"/>
<keyword evidence="2" id="KW-0547">Nucleotide-binding</keyword>
<evidence type="ECO:0000256" key="4">
    <source>
        <dbReference type="ARBA" id="ARBA00022806"/>
    </source>
</evidence>
<evidence type="ECO:0000256" key="5">
    <source>
        <dbReference type="ARBA" id="ARBA00022840"/>
    </source>
</evidence>
<feature type="domain" description="DNA2/NAM7 helicase helicase" evidence="7">
    <location>
        <begin position="469"/>
        <end position="756"/>
    </location>
</feature>
<feature type="compositionally biased region" description="Low complexity" evidence="6">
    <location>
        <begin position="1"/>
        <end position="19"/>
    </location>
</feature>
<evidence type="ECO:0008006" key="13">
    <source>
        <dbReference type="Google" id="ProtNLM"/>
    </source>
</evidence>
<evidence type="ECO:0000313" key="9">
    <source>
        <dbReference type="EMBL" id="PIA98272.1"/>
    </source>
</evidence>
<dbReference type="PANTHER" id="PTHR43788">
    <property type="entry name" value="DNA2/NAM7 HELICASE FAMILY MEMBER"/>
    <property type="match status" value="1"/>
</dbReference>
<gene>
    <name evidence="9" type="ORF">CB0940_05855</name>
    <name evidence="10" type="ORF">RHO25_003060</name>
</gene>
<organism evidence="9 11">
    <name type="scientific">Cercospora beticola</name>
    <name type="common">Sugarbeet leaf spot fungus</name>
    <dbReference type="NCBI Taxonomy" id="122368"/>
    <lineage>
        <taxon>Eukaryota</taxon>
        <taxon>Fungi</taxon>
        <taxon>Dikarya</taxon>
        <taxon>Ascomycota</taxon>
        <taxon>Pezizomycotina</taxon>
        <taxon>Dothideomycetes</taxon>
        <taxon>Dothideomycetidae</taxon>
        <taxon>Mycosphaerellales</taxon>
        <taxon>Mycosphaerellaceae</taxon>
        <taxon>Cercospora</taxon>
    </lineage>
</organism>
<evidence type="ECO:0000313" key="10">
    <source>
        <dbReference type="EMBL" id="WPA98448.1"/>
    </source>
</evidence>
<reference evidence="9 11" key="1">
    <citation type="submission" date="2015-10" db="EMBL/GenBank/DDBJ databases">
        <title>The cercosporin biosynthetic gene cluster was horizontally transferred to several fungal lineages and shown to be expanded in Cercospora beticola based on microsynteny with recipient genomes.</title>
        <authorList>
            <person name="De Jonge R."/>
            <person name="Ebert M.K."/>
            <person name="Suttle J.C."/>
            <person name="Jurick Ii W.M."/>
            <person name="Secor G.A."/>
            <person name="Thomma B.P."/>
            <person name="Van De Peer Y."/>
            <person name="Bolton M.D."/>
        </authorList>
    </citation>
    <scope>NUCLEOTIDE SEQUENCE [LARGE SCALE GENOMIC DNA]</scope>
    <source>
        <strain evidence="9 11">09-40</strain>
    </source>
</reference>
<dbReference type="Proteomes" id="UP000230605">
    <property type="component" value="Chromosome 2"/>
</dbReference>
<evidence type="ECO:0000256" key="6">
    <source>
        <dbReference type="SAM" id="MobiDB-lite"/>
    </source>
</evidence>
<dbReference type="PANTHER" id="PTHR43788:SF8">
    <property type="entry name" value="DNA-BINDING PROTEIN SMUBP-2"/>
    <property type="match status" value="1"/>
</dbReference>
<evidence type="ECO:0000313" key="12">
    <source>
        <dbReference type="Proteomes" id="UP001302367"/>
    </source>
</evidence>
<evidence type="ECO:0000259" key="7">
    <source>
        <dbReference type="Pfam" id="PF13086"/>
    </source>
</evidence>
<dbReference type="EMBL" id="LKMD01000102">
    <property type="protein sequence ID" value="PIA98272.1"/>
    <property type="molecule type" value="Genomic_DNA"/>
</dbReference>
<dbReference type="SUPFAM" id="SSF52540">
    <property type="entry name" value="P-loop containing nucleoside triphosphate hydrolases"/>
    <property type="match status" value="1"/>
</dbReference>
<dbReference type="EMBL" id="CP134185">
    <property type="protein sequence ID" value="WPA98448.1"/>
    <property type="molecule type" value="Genomic_DNA"/>
</dbReference>
<name>A0A2G5I186_CERBT</name>
<dbReference type="Proteomes" id="UP001302367">
    <property type="component" value="Chromosome 2"/>
</dbReference>
<keyword evidence="3" id="KW-0378">Hydrolase</keyword>
<evidence type="ECO:0000256" key="1">
    <source>
        <dbReference type="ARBA" id="ARBA00007913"/>
    </source>
</evidence>
<evidence type="ECO:0000256" key="3">
    <source>
        <dbReference type="ARBA" id="ARBA00022801"/>
    </source>
</evidence>
<keyword evidence="5" id="KW-0067">ATP-binding</keyword>
<keyword evidence="4" id="KW-0347">Helicase</keyword>
<protein>
    <recommendedName>
        <fullName evidence="13">DNA2/NAM7 helicase-like C-terminal domain-containing protein</fullName>
    </recommendedName>
</protein>
<sequence>MSSASSDSDADSFDTAPSSVNETPGPPKDPALSYGHLVKDPVVVGPITEKSTIAELYRFDDGKFAHRNLLKELSTFSTPIPARIRIGNLTAPAIRVKAHFMGVGQYARKVIHTVILDFHFNDCDGKQLFDFQFKRVDCSIDFTSTGATSEGLNVTPQFNAEQRAFFNILKSLARATAKQKLHSDLCTSQLAAENLATFYKVMDRLPGGCGPLLPSIGRPEFSNFPENPEDLTKILDLMQGANPWPMTPLRSGDSFSSIAHARAELLTTHIVSCHEHQQELELFARCQNHQVAVFHTHGFVVLAMKFDPAMKTLGGTGEDQHLRLPKEMEIEILIDGPWRQDTELDEYERDVAIRAYHDTTRMGLPKHDAFFVVISHDYALFRGRLQDPDAAVIRYYRVEKLRPHKECFLYESLLDATEKVCSKPYAEWHLILKNQLHKDLEEIDFVASLDVPKRTIEKAEEWLEKCNNWNESQWKALKDMRRARGRLQLISGPAGTGKSTVHAAQAMFFVKLGGRALCTTTANANADHQVRQLRPFAEKCGMKDVRIHRLYPSSRGFKIEDFTREQAFYKRAGHQGGNVTSLQELIFKKMCQKVDAFDMSVEKGVLDEANNGIFRYDTSVTSDKKELVNVWEEMRIYMRKVEAGSVNWRDSKERERFERVYEACKGHLIGVTKILLTTNGNVRGKEMVHFAEAEEMYGEKAICSPVAEKTTCFGIFVDEAAKEIEPAIWNTITSPGRPKKPDLVVFYGDEKQLGPINTCSNKDVQYNQYYDRLSMSLMGRLLRQGFPSSPLTIQHRLHESIAGFVSRVFYDNTVINAPSTRRDLEKVEPGLRKIIHRIVASTFTNEAKRKQYRKTATEHQARLHWCEMPRGKIEKDKRSLAIPKHISLFMRKIFPKLQEHFGKRTSKEVMLIAGYTHALNTYEEEFRKHQKSEKEAGRIKDKSWYPPVLTIDAAQGQEAMVVTIDGCLQSADHLGFMVDSGRANVAMTRAQEVLLIIGGSMKYKDESDRPDPVPAFVQLHDELAAKGQVHRFGAPDDRY</sequence>
<feature type="domain" description="DNA2/NAM7 helicase-like C-terminal" evidence="8">
    <location>
        <begin position="773"/>
        <end position="999"/>
    </location>
</feature>
<feature type="region of interest" description="Disordered" evidence="6">
    <location>
        <begin position="1"/>
        <end position="32"/>
    </location>
</feature>
<dbReference type="InterPro" id="IPR050534">
    <property type="entry name" value="Coronavir_polyprotein_1ab"/>
</dbReference>
<dbReference type="InterPro" id="IPR041679">
    <property type="entry name" value="DNA2/NAM7-like_C"/>
</dbReference>
<dbReference type="InterPro" id="IPR041677">
    <property type="entry name" value="DNA2/NAM7_AAA_11"/>
</dbReference>
<dbReference type="Gene3D" id="3.40.50.300">
    <property type="entry name" value="P-loop containing nucleotide triphosphate hydrolases"/>
    <property type="match status" value="2"/>
</dbReference>
<accession>A0A2G5I186</accession>
<dbReference type="GO" id="GO:0005524">
    <property type="term" value="F:ATP binding"/>
    <property type="evidence" value="ECO:0007669"/>
    <property type="project" value="UniProtKB-KW"/>
</dbReference>
<dbReference type="GO" id="GO:0043139">
    <property type="term" value="F:5'-3' DNA helicase activity"/>
    <property type="evidence" value="ECO:0007669"/>
    <property type="project" value="TreeGrafter"/>
</dbReference>
<reference evidence="10 12" key="2">
    <citation type="submission" date="2023-09" db="EMBL/GenBank/DDBJ databases">
        <title>Complete-Gapless Cercospora beticola genome.</title>
        <authorList>
            <person name="Wyatt N.A."/>
            <person name="Spanner R.E."/>
            <person name="Bolton M.D."/>
        </authorList>
    </citation>
    <scope>NUCLEOTIDE SEQUENCE [LARGE SCALE GENOMIC DNA]</scope>
    <source>
        <strain evidence="10">Cb09-40</strain>
    </source>
</reference>
<dbReference type="GO" id="GO:0016787">
    <property type="term" value="F:hydrolase activity"/>
    <property type="evidence" value="ECO:0007669"/>
    <property type="project" value="UniProtKB-KW"/>
</dbReference>
<dbReference type="Pfam" id="PF13086">
    <property type="entry name" value="AAA_11"/>
    <property type="match status" value="1"/>
</dbReference>
<dbReference type="Pfam" id="PF13087">
    <property type="entry name" value="AAA_12"/>
    <property type="match status" value="1"/>
</dbReference>
<evidence type="ECO:0000313" key="11">
    <source>
        <dbReference type="Proteomes" id="UP000230605"/>
    </source>
</evidence>
<evidence type="ECO:0000259" key="8">
    <source>
        <dbReference type="Pfam" id="PF13087"/>
    </source>
</evidence>
<keyword evidence="12" id="KW-1185">Reference proteome</keyword>
<evidence type="ECO:0000256" key="2">
    <source>
        <dbReference type="ARBA" id="ARBA00022741"/>
    </source>
</evidence>
<proteinExistence type="inferred from homology"/>
<dbReference type="OrthoDB" id="6513042at2759"/>
<comment type="similarity">
    <text evidence="1">Belongs to the DNA2/NAM7 helicase family.</text>
</comment>